<feature type="compositionally biased region" description="Basic residues" evidence="1">
    <location>
        <begin position="321"/>
        <end position="333"/>
    </location>
</feature>
<proteinExistence type="predicted"/>
<feature type="compositionally biased region" description="Acidic residues" evidence="1">
    <location>
        <begin position="295"/>
        <end position="316"/>
    </location>
</feature>
<protein>
    <submittedName>
        <fullName evidence="2">Uncharacterized protein</fullName>
    </submittedName>
</protein>
<comment type="caution">
    <text evidence="2">The sequence shown here is derived from an EMBL/GenBank/DDBJ whole genome shotgun (WGS) entry which is preliminary data.</text>
</comment>
<dbReference type="EMBL" id="VFQX01000034">
    <property type="protein sequence ID" value="KAF0977583.1"/>
    <property type="molecule type" value="Genomic_DNA"/>
</dbReference>
<accession>A0A6A5BI82</accession>
<dbReference type="Proteomes" id="UP000444721">
    <property type="component" value="Unassembled WGS sequence"/>
</dbReference>
<gene>
    <name evidence="2" type="ORF">FDP41_003575</name>
</gene>
<dbReference type="VEuPathDB" id="AmoebaDB:NfTy_070410"/>
<evidence type="ECO:0000256" key="1">
    <source>
        <dbReference type="SAM" id="MobiDB-lite"/>
    </source>
</evidence>
<name>A0A6A5BI82_NAEFO</name>
<feature type="compositionally biased region" description="Basic residues" evidence="1">
    <location>
        <begin position="359"/>
        <end position="371"/>
    </location>
</feature>
<dbReference type="OrthoDB" id="10474530at2759"/>
<dbReference type="AlphaFoldDB" id="A0A6A5BI82"/>
<keyword evidence="3" id="KW-1185">Reference proteome</keyword>
<dbReference type="GeneID" id="68110793"/>
<organism evidence="2 3">
    <name type="scientific">Naegleria fowleri</name>
    <name type="common">Brain eating amoeba</name>
    <dbReference type="NCBI Taxonomy" id="5763"/>
    <lineage>
        <taxon>Eukaryota</taxon>
        <taxon>Discoba</taxon>
        <taxon>Heterolobosea</taxon>
        <taxon>Tetramitia</taxon>
        <taxon>Eutetramitia</taxon>
        <taxon>Vahlkampfiidae</taxon>
        <taxon>Naegleria</taxon>
    </lineage>
</organism>
<feature type="compositionally biased region" description="Polar residues" evidence="1">
    <location>
        <begin position="346"/>
        <end position="355"/>
    </location>
</feature>
<evidence type="ECO:0000313" key="3">
    <source>
        <dbReference type="Proteomes" id="UP000444721"/>
    </source>
</evidence>
<dbReference type="VEuPathDB" id="AmoebaDB:NF0117690"/>
<dbReference type="VEuPathDB" id="AmoebaDB:FDP41_003575"/>
<sequence>MPSSYQALLYTPSSPSLFDDDPEVNDRLETSDFLLDQQHHWMSAFPSASTTRTTPHHEEEMQELHHDEDSLFNDDDLMIVSNNNNNYNNHHIMTTHQYNNFNDTYASMDHTQHSLANDSTNVAFLSASTHWQRNLPYVAPVEALVSNQQTHSQHVVPPEDDVSSSSKYWNMAEEEDGEWLNTSETLIQSDSNTWKDLLNNGHNNNTHSESSTPYSNLVIRKNIFVARPFTELIIEEGEISDMVAAKGSKNSNSNSQVSSHLNITMEEEPAVPEETTDSGDHLHAVTESTKQSQETTDDSSTDEEEDPDYIEEEEMEEKNQTRKTRQSIKRKRTIVCDSTDEEESQEMQASTSSSMLTKPSKKEKKLRKKKTSNNEKAKLEKDEKPLRTMSGKIAERFSSSNHGTISEALTVVPNEFNDITAPHLRVDLDMPCSDMYVKPAIFVKNGVTKKDDSRSSIFTVNVSLQWSSETLKSKVKLENLRLLIVSDKQTKKIDGEKLNVMMIKNSNLSTYALKLSYLAKDPNDKDLLSIVQIEEYQDKYVFKCQVSTSNNASGWKNKHNDYKVLVFDTSDSGVFGGISQGFKVAKAPKSQSKQQDHDSNSFDLSQDCADCLSNVFIQQGKKKRKLQISKPTIVKHSGKLYKITVQEISKP</sequence>
<dbReference type="RefSeq" id="XP_044562296.1">
    <property type="nucleotide sequence ID" value="XM_044706894.1"/>
</dbReference>
<feature type="region of interest" description="Disordered" evidence="1">
    <location>
        <begin position="285"/>
        <end position="385"/>
    </location>
</feature>
<evidence type="ECO:0000313" key="2">
    <source>
        <dbReference type="EMBL" id="KAF0977583.1"/>
    </source>
</evidence>
<feature type="compositionally biased region" description="Basic and acidic residues" evidence="1">
    <location>
        <begin position="372"/>
        <end position="385"/>
    </location>
</feature>
<reference evidence="2 3" key="1">
    <citation type="journal article" date="2019" name="Sci. Rep.">
        <title>Nanopore sequencing improves the draft genome of the human pathogenic amoeba Naegleria fowleri.</title>
        <authorList>
            <person name="Liechti N."/>
            <person name="Schurch N."/>
            <person name="Bruggmann R."/>
            <person name="Wittwer M."/>
        </authorList>
    </citation>
    <scope>NUCLEOTIDE SEQUENCE [LARGE SCALE GENOMIC DNA]</scope>
    <source>
        <strain evidence="2 3">ATCC 30894</strain>
    </source>
</reference>